<proteinExistence type="predicted"/>
<name>A0ABQ4X6L6_9ASTR</name>
<evidence type="ECO:0000313" key="1">
    <source>
        <dbReference type="EMBL" id="GJS60874.1"/>
    </source>
</evidence>
<dbReference type="Proteomes" id="UP001151760">
    <property type="component" value="Unassembled WGS sequence"/>
</dbReference>
<reference evidence="1" key="2">
    <citation type="submission" date="2022-01" db="EMBL/GenBank/DDBJ databases">
        <authorList>
            <person name="Yamashiro T."/>
            <person name="Shiraishi A."/>
            <person name="Satake H."/>
            <person name="Nakayama K."/>
        </authorList>
    </citation>
    <scope>NUCLEOTIDE SEQUENCE</scope>
</reference>
<reference evidence="1" key="1">
    <citation type="journal article" date="2022" name="Int. J. Mol. Sci.">
        <title>Draft Genome of Tanacetum Coccineum: Genomic Comparison of Closely Related Tanacetum-Family Plants.</title>
        <authorList>
            <person name="Yamashiro T."/>
            <person name="Shiraishi A."/>
            <person name="Nakayama K."/>
            <person name="Satake H."/>
        </authorList>
    </citation>
    <scope>NUCLEOTIDE SEQUENCE</scope>
</reference>
<keyword evidence="2" id="KW-1185">Reference proteome</keyword>
<dbReference type="EMBL" id="BQNB010009250">
    <property type="protein sequence ID" value="GJS60874.1"/>
    <property type="molecule type" value="Genomic_DNA"/>
</dbReference>
<evidence type="ECO:0000313" key="2">
    <source>
        <dbReference type="Proteomes" id="UP001151760"/>
    </source>
</evidence>
<comment type="caution">
    <text evidence="1">The sequence shown here is derived from an EMBL/GenBank/DDBJ whole genome shotgun (WGS) entry which is preliminary data.</text>
</comment>
<gene>
    <name evidence="1" type="ORF">Tco_0655658</name>
</gene>
<organism evidence="1 2">
    <name type="scientific">Tanacetum coccineum</name>
    <dbReference type="NCBI Taxonomy" id="301880"/>
    <lineage>
        <taxon>Eukaryota</taxon>
        <taxon>Viridiplantae</taxon>
        <taxon>Streptophyta</taxon>
        <taxon>Embryophyta</taxon>
        <taxon>Tracheophyta</taxon>
        <taxon>Spermatophyta</taxon>
        <taxon>Magnoliopsida</taxon>
        <taxon>eudicotyledons</taxon>
        <taxon>Gunneridae</taxon>
        <taxon>Pentapetalae</taxon>
        <taxon>asterids</taxon>
        <taxon>campanulids</taxon>
        <taxon>Asterales</taxon>
        <taxon>Asteraceae</taxon>
        <taxon>Asteroideae</taxon>
        <taxon>Anthemideae</taxon>
        <taxon>Anthemidinae</taxon>
        <taxon>Tanacetum</taxon>
    </lineage>
</organism>
<accession>A0ABQ4X6L6</accession>
<protein>
    <submittedName>
        <fullName evidence="1">Uncharacterized protein</fullName>
    </submittedName>
</protein>
<sequence>MRWGAVTEKVMWGMGLMELECYNAPAITGCASESQIEIVARALVAIADGDVEVESGNQKLALAVRSFSSTSDIMLDRLYRIFSTHLNTKKENMGVRRERDNTKTSRSHTRTRGLKHFLDNYEFKEWERCGISVKVGYVCHDCAAMFVFGGGVGWFGWLR</sequence>